<dbReference type="OrthoDB" id="3448281at2"/>
<dbReference type="SUPFAM" id="SSF52540">
    <property type="entry name" value="P-loop containing nucleoside triphosphate hydrolases"/>
    <property type="match status" value="1"/>
</dbReference>
<dbReference type="Pfam" id="PF13614">
    <property type="entry name" value="AAA_31"/>
    <property type="match status" value="1"/>
</dbReference>
<dbReference type="InterPro" id="IPR027417">
    <property type="entry name" value="P-loop_NTPase"/>
</dbReference>
<reference evidence="2 3" key="1">
    <citation type="journal article" date="2013" name="Genome Announc.">
        <title>Draft Genome Sequence of Arthrobacter crystallopoietes Strain BAB-32, Revealing Genes for Bioremediation.</title>
        <authorList>
            <person name="Joshi M.N."/>
            <person name="Pandit A.S."/>
            <person name="Sharma A."/>
            <person name="Pandya R.V."/>
            <person name="Desai S.M."/>
            <person name="Saxena A.K."/>
            <person name="Bagatharia S.B."/>
        </authorList>
    </citation>
    <scope>NUCLEOTIDE SEQUENCE [LARGE SCALE GENOMIC DNA]</scope>
    <source>
        <strain evidence="2 3">BAB-32</strain>
    </source>
</reference>
<dbReference type="Gene3D" id="3.40.50.2300">
    <property type="match status" value="1"/>
</dbReference>
<sequence length="401" mass="42318">MSRYALVSTAPEFEQQFAAAALGSLAGQINVWEAEDSPSEPDHILAGLDNPALLDVVVLGQGLPAEESLRLAEAFESQRPEVSVLLVAEPDPELVLSAMRSGVRDVVSPRTEAGELGVLLHRAIRSTSIRRRSSGPAAGEGAKPAQARIVAVVSPKGGAGKTTVATNLAVGLAASAPHATVIVDLDLQFGDVASALQLAPEYSLADAVGMPAQKDSMVMKSFLAPHPSGLYALCAPESPADAEQVTGEQVSQLLDQLATEYAYIVIDTSPGLSEHTLAALDKATDFVFVGGMDVPSVRGLRKEMDVLRELGMAPLSRHVVLNAADPRDGLTQRDVEATLGCKVDVLIPNTRAVRLSTNQGVPLLESTKRRDPAAKALRRVVERIAPNQAGALKQRGRHRRG</sequence>
<dbReference type="InterPro" id="IPR050625">
    <property type="entry name" value="ParA/MinD_ATPase"/>
</dbReference>
<dbReference type="Gene3D" id="3.40.50.300">
    <property type="entry name" value="P-loop containing nucleotide triphosphate hydrolases"/>
    <property type="match status" value="1"/>
</dbReference>
<dbReference type="Proteomes" id="UP000010729">
    <property type="component" value="Unassembled WGS sequence"/>
</dbReference>
<protein>
    <submittedName>
        <fullName evidence="2">Flp pilus assembly protein ATPase CpaE-like protein</fullName>
    </submittedName>
</protein>
<keyword evidence="3" id="KW-1185">Reference proteome</keyword>
<feature type="domain" description="AAA" evidence="1">
    <location>
        <begin position="148"/>
        <end position="302"/>
    </location>
</feature>
<accession>N1V6L5</accession>
<evidence type="ECO:0000259" key="1">
    <source>
        <dbReference type="Pfam" id="PF13614"/>
    </source>
</evidence>
<dbReference type="EMBL" id="ANPE02000147">
    <property type="protein sequence ID" value="EMY33878.1"/>
    <property type="molecule type" value="Genomic_DNA"/>
</dbReference>
<dbReference type="InterPro" id="IPR011006">
    <property type="entry name" value="CheY-like_superfamily"/>
</dbReference>
<dbReference type="GO" id="GO:0009898">
    <property type="term" value="C:cytoplasmic side of plasma membrane"/>
    <property type="evidence" value="ECO:0007669"/>
    <property type="project" value="TreeGrafter"/>
</dbReference>
<dbReference type="RefSeq" id="WP_005269539.1">
    <property type="nucleotide sequence ID" value="NZ_ANPE02000147.1"/>
</dbReference>
<evidence type="ECO:0000313" key="2">
    <source>
        <dbReference type="EMBL" id="EMY33878.1"/>
    </source>
</evidence>
<dbReference type="GO" id="GO:0005524">
    <property type="term" value="F:ATP binding"/>
    <property type="evidence" value="ECO:0007669"/>
    <property type="project" value="TreeGrafter"/>
</dbReference>
<evidence type="ECO:0000313" key="3">
    <source>
        <dbReference type="Proteomes" id="UP000010729"/>
    </source>
</evidence>
<comment type="caution">
    <text evidence="2">The sequence shown here is derived from an EMBL/GenBank/DDBJ whole genome shotgun (WGS) entry which is preliminary data.</text>
</comment>
<dbReference type="SUPFAM" id="SSF52172">
    <property type="entry name" value="CheY-like"/>
    <property type="match status" value="1"/>
</dbReference>
<dbReference type="InterPro" id="IPR025669">
    <property type="entry name" value="AAA_dom"/>
</dbReference>
<proteinExistence type="predicted"/>
<dbReference type="GO" id="GO:0051782">
    <property type="term" value="P:negative regulation of cell division"/>
    <property type="evidence" value="ECO:0007669"/>
    <property type="project" value="TreeGrafter"/>
</dbReference>
<dbReference type="PANTHER" id="PTHR43384:SF13">
    <property type="entry name" value="SLR0110 PROTEIN"/>
    <property type="match status" value="1"/>
</dbReference>
<dbReference type="AlphaFoldDB" id="N1V6L5"/>
<dbReference type="GO" id="GO:0016887">
    <property type="term" value="F:ATP hydrolysis activity"/>
    <property type="evidence" value="ECO:0007669"/>
    <property type="project" value="TreeGrafter"/>
</dbReference>
<gene>
    <name evidence="2" type="ORF">D477_012610</name>
</gene>
<dbReference type="PANTHER" id="PTHR43384">
    <property type="entry name" value="SEPTUM SITE-DETERMINING PROTEIN MIND HOMOLOG, CHLOROPLASTIC-RELATED"/>
    <property type="match status" value="1"/>
</dbReference>
<name>N1V6L5_9MICC</name>
<dbReference type="GO" id="GO:0005829">
    <property type="term" value="C:cytosol"/>
    <property type="evidence" value="ECO:0007669"/>
    <property type="project" value="TreeGrafter"/>
</dbReference>
<organism evidence="2 3">
    <name type="scientific">Arthrobacter crystallopoietes BAB-32</name>
    <dbReference type="NCBI Taxonomy" id="1246476"/>
    <lineage>
        <taxon>Bacteria</taxon>
        <taxon>Bacillati</taxon>
        <taxon>Actinomycetota</taxon>
        <taxon>Actinomycetes</taxon>
        <taxon>Micrococcales</taxon>
        <taxon>Micrococcaceae</taxon>
        <taxon>Crystallibacter</taxon>
    </lineage>
</organism>